<evidence type="ECO:0000259" key="7">
    <source>
        <dbReference type="PROSITE" id="PS50865"/>
    </source>
</evidence>
<feature type="compositionally biased region" description="Acidic residues" evidence="6">
    <location>
        <begin position="657"/>
        <end position="678"/>
    </location>
</feature>
<proteinExistence type="inferred from homology"/>
<dbReference type="SUPFAM" id="SSF53335">
    <property type="entry name" value="S-adenosyl-L-methionine-dependent methyltransferases"/>
    <property type="match status" value="1"/>
</dbReference>
<evidence type="ECO:0000256" key="5">
    <source>
        <dbReference type="PROSITE-ProRule" id="PRU00134"/>
    </source>
</evidence>
<evidence type="ECO:0000256" key="3">
    <source>
        <dbReference type="ARBA" id="ARBA00022771"/>
    </source>
</evidence>
<dbReference type="InterPro" id="IPR000682">
    <property type="entry name" value="PCMT"/>
</dbReference>
<comment type="caution">
    <text evidence="8">The sequence shown here is derived from an EMBL/GenBank/DDBJ whole genome shotgun (WGS) entry which is preliminary data.</text>
</comment>
<gene>
    <name evidence="8" type="ORF">PECAL_2P28800</name>
</gene>
<dbReference type="Gene3D" id="3.40.50.150">
    <property type="entry name" value="Vaccinia Virus protein VP39"/>
    <property type="match status" value="2"/>
</dbReference>
<dbReference type="PANTHER" id="PTHR11579">
    <property type="entry name" value="PROTEIN-L-ISOASPARTATE O-METHYLTRANSFERASE"/>
    <property type="match status" value="1"/>
</dbReference>
<accession>A0A8J2WW42</accession>
<feature type="region of interest" description="Disordered" evidence="6">
    <location>
        <begin position="1"/>
        <end position="122"/>
    </location>
</feature>
<evidence type="ECO:0000256" key="1">
    <source>
        <dbReference type="ARBA" id="ARBA00005369"/>
    </source>
</evidence>
<keyword evidence="4" id="KW-0862">Zinc</keyword>
<evidence type="ECO:0000313" key="8">
    <source>
        <dbReference type="EMBL" id="CAH0369744.1"/>
    </source>
</evidence>
<evidence type="ECO:0000256" key="6">
    <source>
        <dbReference type="SAM" id="MobiDB-lite"/>
    </source>
</evidence>
<reference evidence="8" key="1">
    <citation type="submission" date="2021-11" db="EMBL/GenBank/DDBJ databases">
        <authorList>
            <consortium name="Genoscope - CEA"/>
            <person name="William W."/>
        </authorList>
    </citation>
    <scope>NUCLEOTIDE SEQUENCE</scope>
</reference>
<dbReference type="GO" id="GO:0005737">
    <property type="term" value="C:cytoplasm"/>
    <property type="evidence" value="ECO:0007669"/>
    <property type="project" value="TreeGrafter"/>
</dbReference>
<dbReference type="InterPro" id="IPR029063">
    <property type="entry name" value="SAM-dependent_MTases_sf"/>
</dbReference>
<dbReference type="Proteomes" id="UP000789595">
    <property type="component" value="Unassembled WGS sequence"/>
</dbReference>
<feature type="compositionally biased region" description="Low complexity" evidence="6">
    <location>
        <begin position="7"/>
        <end position="29"/>
    </location>
</feature>
<sequence>MDRDGALLGTLRELLEQLLPPNEPDAPTADEPREEEDTPPPAEEDAASDTDSVPDLASASSSSDSDEGLPPARRRPRMPALAPASSSDSESDGDAPELASASSSDDEAEAPPPAAQRAGPRVVRVGRHVLVVGGGPGEGRPDLGDRPARVRTALALIRHVMLASRGSDSHVDMADTLARDGAARSQHVVAAFRAIDRAQFLPADARADAYIDSPARSGVFHQSSPSIYAAALEALDLGGARRRSFLNIGSGTGYFSALCAAAAAAAGGELSPHVGVERHAELVDWARTRTTTDPAARIRAELVAFSSSSLADHLADIAPYAAARGASSLAELAALPADTLDDMIASAGWSILKAATFRRHLARYNDEHAGRTWLPPHAPDVFYDVGDVFDVVEALRDAHSPLRGRFDRVYVGAGVDRSSCRVLLRLLAPDGLLVAPRDDRHGEAQRLVTAVRRGAGDAYAITAGARVAFASLVRPSGGGVASRAPALAGPVWGEARPGAFPPAFRAAAATLARGVARGGGGAASVPWHVWRAKILPFVPAHWFERARGDDLGPRACAQCGLPAHARCSCGAVAFCGRDCQRAGFDAHAAACTARPAAGNDAGDASDDGDELGALSRRLRAAVRAAEAAVAGEEAGPAPDDNRAEARARRARYHSWWWDDDGAADDEDDGVGAAAEDDGASAASSSDDEDG</sequence>
<evidence type="ECO:0000313" key="9">
    <source>
        <dbReference type="Proteomes" id="UP000789595"/>
    </source>
</evidence>
<dbReference type="PROSITE" id="PS50865">
    <property type="entry name" value="ZF_MYND_2"/>
    <property type="match status" value="1"/>
</dbReference>
<dbReference type="InterPro" id="IPR002893">
    <property type="entry name" value="Znf_MYND"/>
</dbReference>
<feature type="compositionally biased region" description="Acidic residues" evidence="6">
    <location>
        <begin position="32"/>
        <end position="48"/>
    </location>
</feature>
<dbReference type="GO" id="GO:0004719">
    <property type="term" value="F:protein-L-isoaspartate (D-aspartate) O-methyltransferase activity"/>
    <property type="evidence" value="ECO:0007669"/>
    <property type="project" value="InterPro"/>
</dbReference>
<organism evidence="8 9">
    <name type="scientific">Pelagomonas calceolata</name>
    <dbReference type="NCBI Taxonomy" id="35677"/>
    <lineage>
        <taxon>Eukaryota</taxon>
        <taxon>Sar</taxon>
        <taxon>Stramenopiles</taxon>
        <taxon>Ochrophyta</taxon>
        <taxon>Pelagophyceae</taxon>
        <taxon>Pelagomonadales</taxon>
        <taxon>Pelagomonadaceae</taxon>
        <taxon>Pelagomonas</taxon>
    </lineage>
</organism>
<dbReference type="SUPFAM" id="SSF144232">
    <property type="entry name" value="HIT/MYND zinc finger-like"/>
    <property type="match status" value="1"/>
</dbReference>
<feature type="region of interest" description="Disordered" evidence="6">
    <location>
        <begin position="627"/>
        <end position="690"/>
    </location>
</feature>
<protein>
    <recommendedName>
        <fullName evidence="7">MYND-type domain-containing protein</fullName>
    </recommendedName>
</protein>
<feature type="domain" description="MYND-type" evidence="7">
    <location>
        <begin position="556"/>
        <end position="591"/>
    </location>
</feature>
<evidence type="ECO:0000256" key="2">
    <source>
        <dbReference type="ARBA" id="ARBA00022723"/>
    </source>
</evidence>
<dbReference type="EMBL" id="CAKKNE010000002">
    <property type="protein sequence ID" value="CAH0369744.1"/>
    <property type="molecule type" value="Genomic_DNA"/>
</dbReference>
<feature type="compositionally biased region" description="Low complexity" evidence="6">
    <location>
        <begin position="627"/>
        <end position="638"/>
    </location>
</feature>
<dbReference type="AlphaFoldDB" id="A0A8J2WW42"/>
<keyword evidence="9" id="KW-1185">Reference proteome</keyword>
<evidence type="ECO:0000256" key="4">
    <source>
        <dbReference type="ARBA" id="ARBA00022833"/>
    </source>
</evidence>
<dbReference type="PANTHER" id="PTHR11579:SF9">
    <property type="entry name" value="PROTEIN-L-ISOASPARTATE O-METHYLTRANSFERASE"/>
    <property type="match status" value="1"/>
</dbReference>
<feature type="compositionally biased region" description="Low complexity" evidence="6">
    <location>
        <begin position="78"/>
        <end position="88"/>
    </location>
</feature>
<dbReference type="GO" id="GO:0008270">
    <property type="term" value="F:zinc ion binding"/>
    <property type="evidence" value="ECO:0007669"/>
    <property type="project" value="UniProtKB-KW"/>
</dbReference>
<name>A0A8J2WW42_9STRA</name>
<dbReference type="PROSITE" id="PS01360">
    <property type="entry name" value="ZF_MYND_1"/>
    <property type="match status" value="1"/>
</dbReference>
<comment type="similarity">
    <text evidence="1">Belongs to the methyltransferase superfamily. L-isoaspartyl/D-aspartyl protein methyltransferase family.</text>
</comment>
<dbReference type="OrthoDB" id="10257972at2759"/>
<dbReference type="Gene3D" id="6.10.140.2220">
    <property type="match status" value="1"/>
</dbReference>
<dbReference type="Pfam" id="PF01135">
    <property type="entry name" value="PCMT"/>
    <property type="match status" value="1"/>
</dbReference>
<keyword evidence="2" id="KW-0479">Metal-binding</keyword>
<keyword evidence="3 5" id="KW-0863">Zinc-finger</keyword>